<accession>C5NNV8</accession>
<reference evidence="2" key="1">
    <citation type="journal article" date="2009" name="Plant Biotechnol. J.">
        <title>Comparative sequence analyses of the major quantitative trait locus phosphorus uptake 1 (Pup1) reveal a complex genetic structure.</title>
        <authorList>
            <person name="Heuer S."/>
            <person name="Lu X."/>
            <person name="Chin J.H."/>
            <person name="Pariasca-Tanaka J."/>
            <person name="Kanamori H."/>
            <person name="Matsumoto T."/>
            <person name="De Leon T."/>
            <person name="Ulat V.J."/>
            <person name="Ismail A.M."/>
            <person name="Yano M."/>
            <person name="Wissuwa M."/>
        </authorList>
    </citation>
    <scope>NUCLEOTIDE SEQUENCE</scope>
</reference>
<protein>
    <submittedName>
        <fullName evidence="2">Uncharacterized protein</fullName>
    </submittedName>
</protein>
<feature type="compositionally biased region" description="Basic and acidic residues" evidence="1">
    <location>
        <begin position="205"/>
        <end position="224"/>
    </location>
</feature>
<sequence length="234" mass="25077">MRAAGGTAPDPRRLLLARGAGGAALGRLLLFVVVGRGGADSARASRGSGREPSAAALVGRGRSARRRTAWCHWPRPPPSAQPAEPLGAAVCTHRLPCPPLLSSPLLDPKAAKRPKPEEKEKAVWPAGRELDTSPSGRGVLLSTRKNEQEDNGEYLTERVHQLGNVSLAAPRQLFVGKRSQAPHCARVELSHRVTPTTAGTATVGLRERERERRRQIRDGDDRIRPPHATTGGDA</sequence>
<proteinExistence type="predicted"/>
<evidence type="ECO:0000256" key="1">
    <source>
        <dbReference type="SAM" id="MobiDB-lite"/>
    </source>
</evidence>
<reference evidence="2" key="2">
    <citation type="journal article" date="2011" name="Plant Physiol.">
        <title>Developing rice with high yield under phosphorus deficiency: Pup1 sequence to application.</title>
        <authorList>
            <person name="Chin J.H."/>
            <person name="Gamuyao R."/>
            <person name="Dalid C."/>
            <person name="Bustamam M."/>
            <person name="Prasetiyono J."/>
            <person name="Moeljopawiro S."/>
            <person name="Wissuwa M."/>
            <person name="Heuer S."/>
        </authorList>
    </citation>
    <scope>NUCLEOTIDE SEQUENCE</scope>
</reference>
<reference evidence="2" key="3">
    <citation type="journal article" date="2012" name="Nature">
        <title>The protein kinase Pstol1 from traditional rice confers tolerance of phosphorus deficiency.</title>
        <authorList>
            <person name="Gamuyao R."/>
            <person name="Chin J.H."/>
            <person name="Pariasca-Tanaka J."/>
            <person name="Pesaresi P."/>
            <person name="Catausan S."/>
            <person name="Dalid C."/>
            <person name="Slamet-Loedin I."/>
            <person name="Tecson-Mendoza E.M."/>
            <person name="Wissuwa M."/>
            <person name="Heuer S."/>
        </authorList>
    </citation>
    <scope>NUCLEOTIDE SEQUENCE</scope>
</reference>
<evidence type="ECO:0000313" key="2">
    <source>
        <dbReference type="EMBL" id="BAH80047.1"/>
    </source>
</evidence>
<gene>
    <name evidence="2" type="primary">OsPupK58-1</name>
</gene>
<dbReference type="AlphaFoldDB" id="C5NNV8"/>
<feature type="region of interest" description="Disordered" evidence="1">
    <location>
        <begin position="104"/>
        <end position="139"/>
    </location>
</feature>
<organism evidence="2">
    <name type="scientific">Oryza sativa subsp. indica</name>
    <name type="common">Rice</name>
    <dbReference type="NCBI Taxonomy" id="39946"/>
    <lineage>
        <taxon>Eukaryota</taxon>
        <taxon>Viridiplantae</taxon>
        <taxon>Streptophyta</taxon>
        <taxon>Embryophyta</taxon>
        <taxon>Tracheophyta</taxon>
        <taxon>Spermatophyta</taxon>
        <taxon>Magnoliopsida</taxon>
        <taxon>Liliopsida</taxon>
        <taxon>Poales</taxon>
        <taxon>Poaceae</taxon>
        <taxon>BOP clade</taxon>
        <taxon>Oryzoideae</taxon>
        <taxon>Oryzeae</taxon>
        <taxon>Oryzinae</taxon>
        <taxon>Oryza</taxon>
        <taxon>Oryza sativa</taxon>
    </lineage>
</organism>
<name>C5NNV8_ORYSI</name>
<feature type="region of interest" description="Disordered" evidence="1">
    <location>
        <begin position="40"/>
        <end position="61"/>
    </location>
</feature>
<feature type="region of interest" description="Disordered" evidence="1">
    <location>
        <begin position="198"/>
        <end position="234"/>
    </location>
</feature>
<dbReference type="EMBL" id="AB458444">
    <property type="protein sequence ID" value="BAH80047.1"/>
    <property type="molecule type" value="Genomic_DNA"/>
</dbReference>